<proteinExistence type="predicted"/>
<evidence type="ECO:0000256" key="1">
    <source>
        <dbReference type="ARBA" id="ARBA00023015"/>
    </source>
</evidence>
<dbReference type="InterPro" id="IPR003313">
    <property type="entry name" value="AraC-bd"/>
</dbReference>
<dbReference type="Pfam" id="PF12833">
    <property type="entry name" value="HTH_18"/>
    <property type="match status" value="1"/>
</dbReference>
<keyword evidence="1" id="KW-0805">Transcription regulation</keyword>
<accession>A0A318EJT1</accession>
<dbReference type="InterPro" id="IPR037923">
    <property type="entry name" value="HTH-like"/>
</dbReference>
<dbReference type="Pfam" id="PF02311">
    <property type="entry name" value="AraC_binding"/>
    <property type="match status" value="1"/>
</dbReference>
<name>A0A318EJT1_9FIRM</name>
<dbReference type="PANTHER" id="PTHR43280:SF2">
    <property type="entry name" value="HTH-TYPE TRANSCRIPTIONAL REGULATOR EXSA"/>
    <property type="match status" value="1"/>
</dbReference>
<dbReference type="SMART" id="SM00342">
    <property type="entry name" value="HTH_ARAC"/>
    <property type="match status" value="1"/>
</dbReference>
<sequence>MRYFICDAVYPMKYLSCGNLISKQGFLHQKRNIDSHVLIMVNEGHLYLSQGGVKYELGPKTYIFLKANEEHFGYQASTGRLSYYWVHFETPSTIEDLTSKNLYNKLFTGEALPFKNNLYIMPESGKAGLTQKVSVLFNQLLDLSRQEMLYTRQIIDYALSLLIMEISQEFIDLYNNRTQKISPNVAHVMEWIKANYYKQISIFELAGELGYNPDYLSSLFKKTTKITLTQFINQVRIENSKALLTNFNISIKETAYSCGFLDEKYFMKTFKKIVGMTPSQYKMAFTKRKIN</sequence>
<dbReference type="PROSITE" id="PS00041">
    <property type="entry name" value="HTH_ARAC_FAMILY_1"/>
    <property type="match status" value="1"/>
</dbReference>
<dbReference type="PRINTS" id="PR00032">
    <property type="entry name" value="HTHARAC"/>
</dbReference>
<dbReference type="AlphaFoldDB" id="A0A318EJT1"/>
<dbReference type="GO" id="GO:0003700">
    <property type="term" value="F:DNA-binding transcription factor activity"/>
    <property type="evidence" value="ECO:0007669"/>
    <property type="project" value="InterPro"/>
</dbReference>
<keyword evidence="3" id="KW-0804">Transcription</keyword>
<evidence type="ECO:0000256" key="2">
    <source>
        <dbReference type="ARBA" id="ARBA00023125"/>
    </source>
</evidence>
<dbReference type="PROSITE" id="PS01124">
    <property type="entry name" value="HTH_ARAC_FAMILY_2"/>
    <property type="match status" value="1"/>
</dbReference>
<dbReference type="EMBL" id="QICS01000008">
    <property type="protein sequence ID" value="PXV88305.1"/>
    <property type="molecule type" value="Genomic_DNA"/>
</dbReference>
<dbReference type="InterPro" id="IPR020449">
    <property type="entry name" value="Tscrpt_reg_AraC-type_HTH"/>
</dbReference>
<feature type="domain" description="HTH araC/xylS-type" evidence="4">
    <location>
        <begin position="186"/>
        <end position="284"/>
    </location>
</feature>
<gene>
    <name evidence="5" type="ORF">C8E03_10826</name>
</gene>
<dbReference type="Gene3D" id="1.10.10.60">
    <property type="entry name" value="Homeodomain-like"/>
    <property type="match status" value="2"/>
</dbReference>
<dbReference type="SUPFAM" id="SSF51215">
    <property type="entry name" value="Regulatory protein AraC"/>
    <property type="match status" value="1"/>
</dbReference>
<dbReference type="Proteomes" id="UP000247523">
    <property type="component" value="Unassembled WGS sequence"/>
</dbReference>
<dbReference type="InterPro" id="IPR018060">
    <property type="entry name" value="HTH_AraC"/>
</dbReference>
<dbReference type="GO" id="GO:0043565">
    <property type="term" value="F:sequence-specific DNA binding"/>
    <property type="evidence" value="ECO:0007669"/>
    <property type="project" value="InterPro"/>
</dbReference>
<dbReference type="InterPro" id="IPR018062">
    <property type="entry name" value="HTH_AraC-typ_CS"/>
</dbReference>
<dbReference type="PANTHER" id="PTHR43280">
    <property type="entry name" value="ARAC-FAMILY TRANSCRIPTIONAL REGULATOR"/>
    <property type="match status" value="1"/>
</dbReference>
<dbReference type="RefSeq" id="WP_110291345.1">
    <property type="nucleotide sequence ID" value="NZ_QICS01000008.1"/>
</dbReference>
<evidence type="ECO:0000259" key="4">
    <source>
        <dbReference type="PROSITE" id="PS01124"/>
    </source>
</evidence>
<dbReference type="SUPFAM" id="SSF46689">
    <property type="entry name" value="Homeodomain-like"/>
    <property type="match status" value="2"/>
</dbReference>
<dbReference type="InterPro" id="IPR009057">
    <property type="entry name" value="Homeodomain-like_sf"/>
</dbReference>
<evidence type="ECO:0000313" key="6">
    <source>
        <dbReference type="Proteomes" id="UP000247523"/>
    </source>
</evidence>
<keyword evidence="2" id="KW-0238">DNA-binding</keyword>
<comment type="caution">
    <text evidence="5">The sequence shown here is derived from an EMBL/GenBank/DDBJ whole genome shotgun (WGS) entry which is preliminary data.</text>
</comment>
<evidence type="ECO:0000256" key="3">
    <source>
        <dbReference type="ARBA" id="ARBA00023163"/>
    </source>
</evidence>
<organism evidence="5 6">
    <name type="scientific">Lachnotalea glycerini</name>
    <dbReference type="NCBI Taxonomy" id="1763509"/>
    <lineage>
        <taxon>Bacteria</taxon>
        <taxon>Bacillati</taxon>
        <taxon>Bacillota</taxon>
        <taxon>Clostridia</taxon>
        <taxon>Lachnospirales</taxon>
        <taxon>Lachnospiraceae</taxon>
        <taxon>Lachnotalea</taxon>
    </lineage>
</organism>
<evidence type="ECO:0000313" key="5">
    <source>
        <dbReference type="EMBL" id="PXV88305.1"/>
    </source>
</evidence>
<protein>
    <submittedName>
        <fullName evidence="5">AraC family transcriptional regulator</fullName>
    </submittedName>
</protein>
<reference evidence="5 6" key="1">
    <citation type="submission" date="2018-05" db="EMBL/GenBank/DDBJ databases">
        <title>Genomic Encyclopedia of Type Strains, Phase IV (KMG-IV): sequencing the most valuable type-strain genomes for metagenomic binning, comparative biology and taxonomic classification.</title>
        <authorList>
            <person name="Goeker M."/>
        </authorList>
    </citation>
    <scope>NUCLEOTIDE SEQUENCE [LARGE SCALE GENOMIC DNA]</scope>
    <source>
        <strain evidence="5 6">DSM 28816</strain>
    </source>
</reference>